<organism evidence="1 2">
    <name type="scientific">Trypanosoma rangeli SC58</name>
    <dbReference type="NCBI Taxonomy" id="429131"/>
    <lineage>
        <taxon>Eukaryota</taxon>
        <taxon>Discoba</taxon>
        <taxon>Euglenozoa</taxon>
        <taxon>Kinetoplastea</taxon>
        <taxon>Metakinetoplastina</taxon>
        <taxon>Trypanosomatida</taxon>
        <taxon>Trypanosomatidae</taxon>
        <taxon>Trypanosoma</taxon>
        <taxon>Herpetosoma</taxon>
    </lineage>
</organism>
<name>A0A061JBH2_TRYRA</name>
<evidence type="ECO:0008006" key="3">
    <source>
        <dbReference type="Google" id="ProtNLM"/>
    </source>
</evidence>
<sequence>MNYLLLLFSCIYSVHFFVFAFLSCRAFFAFTGEALRVGGKKGIECREMEGASDASDQVARAYTYAKQHKLNKLFAHFLQLLIYHKPENPRAFLQQEIRLMLEAKTSTPLFTEQDLETMFDLIDVTRQRWVTVSQLRNTCKNLATAAGEGGLGLSHENEEAIEHAADAEGHVSVEKFKEVLAMQLLKREFWEE</sequence>
<dbReference type="PANTHER" id="PTHR21847:SF1">
    <property type="entry name" value="EF-HAND CALCIUM-BINDING DOMAIN-CONTAINING PROTEIN 10"/>
    <property type="match status" value="1"/>
</dbReference>
<proteinExistence type="predicted"/>
<dbReference type="SUPFAM" id="SSF47473">
    <property type="entry name" value="EF-hand"/>
    <property type="match status" value="1"/>
</dbReference>
<dbReference type="Gene3D" id="1.10.238.10">
    <property type="entry name" value="EF-hand"/>
    <property type="match status" value="1"/>
</dbReference>
<comment type="caution">
    <text evidence="1">The sequence shown here is derived from an EMBL/GenBank/DDBJ whole genome shotgun (WGS) entry which is preliminary data.</text>
</comment>
<dbReference type="InterPro" id="IPR011992">
    <property type="entry name" value="EF-hand-dom_pair"/>
</dbReference>
<reference evidence="1 2" key="1">
    <citation type="submission" date="2013-07" db="EMBL/GenBank/DDBJ databases">
        <authorList>
            <person name="Stoco P.H."/>
            <person name="Wagner G."/>
            <person name="Gerber A."/>
            <person name="Zaha A."/>
            <person name="Thompson C."/>
            <person name="Bartholomeu D.C."/>
            <person name="Luckemeyer D.D."/>
            <person name="Bahia D."/>
            <person name="Loreto E."/>
            <person name="Prestes E.B."/>
            <person name="Lima F.M."/>
            <person name="Rodrigues-Luiz G."/>
            <person name="Vallejo G.A."/>
            <person name="Filho J.F."/>
            <person name="Monteiro K.M."/>
            <person name="Tyler K.M."/>
            <person name="de Almeida L.G."/>
            <person name="Ortiz M.F."/>
            <person name="Siervo M.A."/>
            <person name="de Moraes M.H."/>
            <person name="Cunha O.L."/>
            <person name="Mendonca-Neto R."/>
            <person name="Silva R."/>
            <person name="Teixeira S.M."/>
            <person name="Murta S.M."/>
            <person name="Sincero T.C."/>
            <person name="Mendes T.A."/>
            <person name="Urmenyi T.P."/>
            <person name="Silva V.G."/>
            <person name="da Rocha W.D."/>
            <person name="Andersson B."/>
            <person name="Romanha A.J."/>
            <person name="Steindel M."/>
            <person name="de Vasconcelos A.T."/>
            <person name="Grisard E.C."/>
        </authorList>
    </citation>
    <scope>NUCLEOTIDE SEQUENCE [LARGE SCALE GENOMIC DNA]</scope>
    <source>
        <strain evidence="1 2">SC58</strain>
    </source>
</reference>
<accession>A0A061JBH2</accession>
<dbReference type="VEuPathDB" id="TriTrypDB:TRSC58_00543"/>
<evidence type="ECO:0000313" key="1">
    <source>
        <dbReference type="EMBL" id="ESL11700.1"/>
    </source>
</evidence>
<gene>
    <name evidence="1" type="ORF">TRSC58_00543</name>
</gene>
<dbReference type="AlphaFoldDB" id="A0A061JBH2"/>
<dbReference type="PANTHER" id="PTHR21847">
    <property type="entry name" value="EF-HAND CALCIUM-BINDING DOMAIN-CONTAINING PROTEIN 10"/>
    <property type="match status" value="1"/>
</dbReference>
<keyword evidence="2" id="KW-1185">Reference proteome</keyword>
<dbReference type="SUPFAM" id="SSF47391">
    <property type="entry name" value="Dimerization-anchoring domain of cAMP-dependent PK regulatory subunit"/>
    <property type="match status" value="1"/>
</dbReference>
<evidence type="ECO:0000313" key="2">
    <source>
        <dbReference type="Proteomes" id="UP000031737"/>
    </source>
</evidence>
<dbReference type="InterPro" id="IPR039879">
    <property type="entry name" value="EFC10"/>
</dbReference>
<dbReference type="EMBL" id="AUPL01000543">
    <property type="protein sequence ID" value="ESL11700.1"/>
    <property type="molecule type" value="Genomic_DNA"/>
</dbReference>
<dbReference type="InterPro" id="IPR049760">
    <property type="entry name" value="DD_EFCAB10"/>
</dbReference>
<dbReference type="OrthoDB" id="10260455at2759"/>
<dbReference type="CDD" id="cd22976">
    <property type="entry name" value="DD_EFCAB10"/>
    <property type="match status" value="1"/>
</dbReference>
<dbReference type="Proteomes" id="UP000031737">
    <property type="component" value="Unassembled WGS sequence"/>
</dbReference>
<protein>
    <recommendedName>
        <fullName evidence="3">EF-hand domain-containing protein</fullName>
    </recommendedName>
</protein>